<dbReference type="Gene3D" id="3.40.50.150">
    <property type="entry name" value="Vaccinia Virus protein VP39"/>
    <property type="match status" value="1"/>
</dbReference>
<organism evidence="7 8">
    <name type="scientific">Subdoligranulum variabile DSM 15176</name>
    <dbReference type="NCBI Taxonomy" id="411471"/>
    <lineage>
        <taxon>Bacteria</taxon>
        <taxon>Bacillati</taxon>
        <taxon>Bacillota</taxon>
        <taxon>Clostridia</taxon>
        <taxon>Eubacteriales</taxon>
        <taxon>Oscillospiraceae</taxon>
        <taxon>Subdoligranulum</taxon>
    </lineage>
</organism>
<dbReference type="eggNOG" id="COG2242">
    <property type="taxonomic scope" value="Bacteria"/>
</dbReference>
<keyword evidence="8" id="KW-1185">Reference proteome</keyword>
<dbReference type="OrthoDB" id="9780707at2"/>
<dbReference type="InterPro" id="IPR035996">
    <property type="entry name" value="4pyrrol_Methylase_sf"/>
</dbReference>
<dbReference type="GO" id="GO:0046025">
    <property type="term" value="F:precorrin-6Y C5,15-methyltransferase (decarboxylating) activity"/>
    <property type="evidence" value="ECO:0007669"/>
    <property type="project" value="UniProtKB-EC"/>
</dbReference>
<keyword evidence="4 7" id="KW-0808">Transferase</keyword>
<evidence type="ECO:0000256" key="5">
    <source>
        <dbReference type="ARBA" id="ARBA00022691"/>
    </source>
</evidence>
<dbReference type="GO" id="GO:0032259">
    <property type="term" value="P:methylation"/>
    <property type="evidence" value="ECO:0007669"/>
    <property type="project" value="UniProtKB-KW"/>
</dbReference>
<protein>
    <submittedName>
        <fullName evidence="7">Precorrin-6Y C5,15-methyltransferase (Decarboxylating), CbiT subunit</fullName>
        <ecNumber evidence="7">2.1.1.132</ecNumber>
    </submittedName>
</protein>
<dbReference type="RefSeq" id="WP_007046870.1">
    <property type="nucleotide sequence ID" value="NZ_GG704769.1"/>
</dbReference>
<gene>
    <name evidence="7" type="primary">cbiT</name>
    <name evidence="7" type="ORF">SUBVAR_05485</name>
</gene>
<keyword evidence="3 7" id="KW-0489">Methyltransferase</keyword>
<dbReference type="InterPro" id="IPR012818">
    <property type="entry name" value="CbiE"/>
</dbReference>
<dbReference type="InterPro" id="IPR029063">
    <property type="entry name" value="SAM-dependent_MTases_sf"/>
</dbReference>
<dbReference type="NCBIfam" id="TIGR02467">
    <property type="entry name" value="CbiE"/>
    <property type="match status" value="1"/>
</dbReference>
<sequence>MQVSLLALGGGTDATLTEQCRLALFRAQCVVGASRLLQELPEGCTQNRIAATKPQKILEALQTADWQAAAVVYSGDTGFYSGCRNLVPLLEEQGIPYTVYPGISSVQLLSAALHRPWQEWNLVSAHGVQCDAVAAVMEGRPAFFLTGGSLGVPELCAQLTAAGLGDLPVIVGENLSYPDQQIVTGTAAQMQERRFAPLCVLLAEAAPQPPCRGAGWPDDWFVRGKVPMTKRLVRVAILSALGPKPGETIWDVGAGTGSVSVELAASTNGGAVYAIECEEAAQELIEENRRKFHAWNLHEIKGRAPQALENLPVPDAVFVGGSKGELEQILSLALEKNPGVRLCVSCIALETLETVRRFCREHGLVPTVTQLAVSEARPMGKLHLLMAQNPIFLVTVHCDD</sequence>
<evidence type="ECO:0000313" key="7">
    <source>
        <dbReference type="EMBL" id="EFB75710.1"/>
    </source>
</evidence>
<dbReference type="PANTHER" id="PTHR43182:SF1">
    <property type="entry name" value="COBALT-PRECORRIN-7 C(5)-METHYLTRANSFERASE"/>
    <property type="match status" value="1"/>
</dbReference>
<dbReference type="EC" id="2.1.1.132" evidence="7"/>
<evidence type="ECO:0000256" key="4">
    <source>
        <dbReference type="ARBA" id="ARBA00022679"/>
    </source>
</evidence>
<dbReference type="InterPro" id="IPR014776">
    <property type="entry name" value="4pyrrole_Mease_sub2"/>
</dbReference>
<dbReference type="NCBIfam" id="TIGR02469">
    <property type="entry name" value="CbiT"/>
    <property type="match status" value="1"/>
</dbReference>
<dbReference type="EMBL" id="ACBY02000023">
    <property type="protein sequence ID" value="EFB75710.1"/>
    <property type="molecule type" value="Genomic_DNA"/>
</dbReference>
<dbReference type="UniPathway" id="UPA00148"/>
<accession>D1PMC5</accession>
<feature type="domain" description="Tetrapyrrole methylase" evidence="6">
    <location>
        <begin position="5"/>
        <end position="190"/>
    </location>
</feature>
<dbReference type="CDD" id="cd11644">
    <property type="entry name" value="Precorrin-6Y-MT"/>
    <property type="match status" value="1"/>
</dbReference>
<dbReference type="InterPro" id="IPR000878">
    <property type="entry name" value="4pyrrol_Mease"/>
</dbReference>
<comment type="pathway">
    <text evidence="1">Cofactor biosynthesis; adenosylcobalamin biosynthesis.</text>
</comment>
<dbReference type="SUPFAM" id="SSF53790">
    <property type="entry name" value="Tetrapyrrole methylase"/>
    <property type="match status" value="1"/>
</dbReference>
<dbReference type="eggNOG" id="COG2241">
    <property type="taxonomic scope" value="Bacteria"/>
</dbReference>
<dbReference type="GO" id="GO:0008276">
    <property type="term" value="F:protein methyltransferase activity"/>
    <property type="evidence" value="ECO:0007669"/>
    <property type="project" value="InterPro"/>
</dbReference>
<dbReference type="InterPro" id="IPR014777">
    <property type="entry name" value="4pyrrole_Mease_sub1"/>
</dbReference>
<dbReference type="Gene3D" id="3.40.1010.10">
    <property type="entry name" value="Cobalt-precorrin-4 Transmethylase, Domain 1"/>
    <property type="match status" value="1"/>
</dbReference>
<proteinExistence type="predicted"/>
<evidence type="ECO:0000256" key="2">
    <source>
        <dbReference type="ARBA" id="ARBA00022573"/>
    </source>
</evidence>
<dbReference type="Gene3D" id="3.30.950.10">
    <property type="entry name" value="Methyltransferase, Cobalt-precorrin-4 Transmethylase, Domain 2"/>
    <property type="match status" value="1"/>
</dbReference>
<dbReference type="STRING" id="411471.SUBVAR_05485"/>
<evidence type="ECO:0000256" key="3">
    <source>
        <dbReference type="ARBA" id="ARBA00022603"/>
    </source>
</evidence>
<name>D1PMC5_9FIRM</name>
<dbReference type="InterPro" id="IPR014008">
    <property type="entry name" value="Cbl_synth_MTase_CbiT"/>
</dbReference>
<dbReference type="HOGENOM" id="CLU_031955_1_2_9"/>
<dbReference type="AlphaFoldDB" id="D1PMC5"/>
<dbReference type="Pfam" id="PF00590">
    <property type="entry name" value="TP_methylase"/>
    <property type="match status" value="1"/>
</dbReference>
<dbReference type="Proteomes" id="UP000003438">
    <property type="component" value="Unassembled WGS sequence"/>
</dbReference>
<dbReference type="InterPro" id="IPR050714">
    <property type="entry name" value="Cobalamin_biosynth_MTase"/>
</dbReference>
<keyword evidence="2" id="KW-0169">Cobalamin biosynthesis</keyword>
<dbReference type="GO" id="GO:0009236">
    <property type="term" value="P:cobalamin biosynthetic process"/>
    <property type="evidence" value="ECO:0007669"/>
    <property type="project" value="UniProtKB-UniPathway"/>
</dbReference>
<evidence type="ECO:0000313" key="8">
    <source>
        <dbReference type="Proteomes" id="UP000003438"/>
    </source>
</evidence>
<dbReference type="CDD" id="cd02440">
    <property type="entry name" value="AdoMet_MTases"/>
    <property type="match status" value="1"/>
</dbReference>
<evidence type="ECO:0000256" key="1">
    <source>
        <dbReference type="ARBA" id="ARBA00004953"/>
    </source>
</evidence>
<dbReference type="PANTHER" id="PTHR43182">
    <property type="entry name" value="COBALT-PRECORRIN-6B C(15)-METHYLTRANSFERASE (DECARBOXYLATING)"/>
    <property type="match status" value="1"/>
</dbReference>
<keyword evidence="5" id="KW-0949">S-adenosyl-L-methionine</keyword>
<comment type="caution">
    <text evidence="7">The sequence shown here is derived from an EMBL/GenBank/DDBJ whole genome shotgun (WGS) entry which is preliminary data.</text>
</comment>
<reference evidence="7" key="1">
    <citation type="submission" date="2009-12" db="EMBL/GenBank/DDBJ databases">
        <authorList>
            <person name="Weinstock G."/>
            <person name="Sodergren E."/>
            <person name="Clifton S."/>
            <person name="Fulton L."/>
            <person name="Fulton B."/>
            <person name="Courtney L."/>
            <person name="Fronick C."/>
            <person name="Harrison M."/>
            <person name="Strong C."/>
            <person name="Farmer C."/>
            <person name="Delahaunty K."/>
            <person name="Markovic C."/>
            <person name="Hall O."/>
            <person name="Minx P."/>
            <person name="Tomlinson C."/>
            <person name="Mitreva M."/>
            <person name="Nelson J."/>
            <person name="Hou S."/>
            <person name="Wollam A."/>
            <person name="Pepin K.H."/>
            <person name="Johnson M."/>
            <person name="Bhonagiri V."/>
            <person name="Nash W.E."/>
            <person name="Warren W."/>
            <person name="Chinwalla A."/>
            <person name="Mardis E.R."/>
            <person name="Wilson R.K."/>
        </authorList>
    </citation>
    <scope>NUCLEOTIDE SEQUENCE [LARGE SCALE GENOMIC DNA]</scope>
    <source>
        <strain evidence="7">DSM 15176</strain>
    </source>
</reference>
<dbReference type="SUPFAM" id="SSF53335">
    <property type="entry name" value="S-adenosyl-L-methionine-dependent methyltransferases"/>
    <property type="match status" value="1"/>
</dbReference>
<evidence type="ECO:0000259" key="6">
    <source>
        <dbReference type="Pfam" id="PF00590"/>
    </source>
</evidence>